<dbReference type="KEGG" id="spu:578298"/>
<keyword evidence="7" id="KW-1185">Reference proteome</keyword>
<dbReference type="Proteomes" id="UP000007110">
    <property type="component" value="Unassembled WGS sequence"/>
</dbReference>
<dbReference type="SUPFAM" id="SSF52540">
    <property type="entry name" value="P-loop containing nucleoside triphosphate hydrolases"/>
    <property type="match status" value="1"/>
</dbReference>
<dbReference type="OrthoDB" id="205623at2759"/>
<dbReference type="PANTHER" id="PTHR11783">
    <property type="entry name" value="SULFOTRANSFERASE SULT"/>
    <property type="match status" value="1"/>
</dbReference>
<evidence type="ECO:0000313" key="7">
    <source>
        <dbReference type="Proteomes" id="UP000007110"/>
    </source>
</evidence>
<organism evidence="6 7">
    <name type="scientific">Strongylocentrotus purpuratus</name>
    <name type="common">Purple sea urchin</name>
    <dbReference type="NCBI Taxonomy" id="7668"/>
    <lineage>
        <taxon>Eukaryota</taxon>
        <taxon>Metazoa</taxon>
        <taxon>Echinodermata</taxon>
        <taxon>Eleutherozoa</taxon>
        <taxon>Echinozoa</taxon>
        <taxon>Echinoidea</taxon>
        <taxon>Euechinoidea</taxon>
        <taxon>Echinacea</taxon>
        <taxon>Camarodonta</taxon>
        <taxon>Echinidea</taxon>
        <taxon>Strongylocentrotidae</taxon>
        <taxon>Strongylocentrotus</taxon>
    </lineage>
</organism>
<feature type="compositionally biased region" description="Basic and acidic residues" evidence="3">
    <location>
        <begin position="46"/>
        <end position="69"/>
    </location>
</feature>
<keyword evidence="4" id="KW-0732">Signal</keyword>
<reference evidence="6" key="2">
    <citation type="submission" date="2021-01" db="UniProtKB">
        <authorList>
            <consortium name="EnsemblMetazoa"/>
        </authorList>
    </citation>
    <scope>IDENTIFICATION</scope>
</reference>
<dbReference type="GO" id="GO:0008146">
    <property type="term" value="F:sulfotransferase activity"/>
    <property type="evidence" value="ECO:0000318"/>
    <property type="project" value="GO_Central"/>
</dbReference>
<dbReference type="FunCoup" id="A0A7M7HF01">
    <property type="interactions" value="48"/>
</dbReference>
<evidence type="ECO:0000256" key="2">
    <source>
        <dbReference type="ARBA" id="ARBA00022679"/>
    </source>
</evidence>
<dbReference type="EnsemblMetazoa" id="XM_011664360">
    <property type="protein sequence ID" value="XP_011662662"/>
    <property type="gene ID" value="LOC578298"/>
</dbReference>
<reference evidence="7" key="1">
    <citation type="submission" date="2015-02" db="EMBL/GenBank/DDBJ databases">
        <title>Genome sequencing for Strongylocentrotus purpuratus.</title>
        <authorList>
            <person name="Murali S."/>
            <person name="Liu Y."/>
            <person name="Vee V."/>
            <person name="English A."/>
            <person name="Wang M."/>
            <person name="Skinner E."/>
            <person name="Han Y."/>
            <person name="Muzny D.M."/>
            <person name="Worley K.C."/>
            <person name="Gibbs R.A."/>
        </authorList>
    </citation>
    <scope>NUCLEOTIDE SEQUENCE</scope>
</reference>
<proteinExistence type="inferred from homology"/>
<dbReference type="InterPro" id="IPR027417">
    <property type="entry name" value="P-loop_NTPase"/>
</dbReference>
<dbReference type="InterPro" id="IPR000863">
    <property type="entry name" value="Sulfotransferase_dom"/>
</dbReference>
<dbReference type="RefSeq" id="XP_011662662.2">
    <property type="nucleotide sequence ID" value="XM_011664360.2"/>
</dbReference>
<evidence type="ECO:0000313" key="6">
    <source>
        <dbReference type="EnsemblMetazoa" id="XP_011662662"/>
    </source>
</evidence>
<evidence type="ECO:0000256" key="1">
    <source>
        <dbReference type="ARBA" id="ARBA00005771"/>
    </source>
</evidence>
<name>A0A7M7HF01_STRPU</name>
<dbReference type="GO" id="GO:0005737">
    <property type="term" value="C:cytoplasm"/>
    <property type="evidence" value="ECO:0000318"/>
    <property type="project" value="GO_Central"/>
</dbReference>
<evidence type="ECO:0000256" key="4">
    <source>
        <dbReference type="SAM" id="SignalP"/>
    </source>
</evidence>
<dbReference type="Gene3D" id="3.40.50.300">
    <property type="entry name" value="P-loop containing nucleotide triphosphate hydrolases"/>
    <property type="match status" value="1"/>
</dbReference>
<accession>A0A7M7HF01</accession>
<feature type="region of interest" description="Disordered" evidence="3">
    <location>
        <begin position="41"/>
        <end position="161"/>
    </location>
</feature>
<feature type="signal peptide" evidence="4">
    <location>
        <begin position="1"/>
        <end position="23"/>
    </location>
</feature>
<feature type="compositionally biased region" description="Acidic residues" evidence="3">
    <location>
        <begin position="131"/>
        <end position="161"/>
    </location>
</feature>
<comment type="similarity">
    <text evidence="1">Belongs to the sulfotransferase 1 family.</text>
</comment>
<dbReference type="AlphaFoldDB" id="A0A7M7HF01"/>
<dbReference type="FunFam" id="3.40.50.300:FF:000433">
    <property type="entry name" value="Estrogen sulfotransferase"/>
    <property type="match status" value="1"/>
</dbReference>
<dbReference type="GeneID" id="578298"/>
<keyword evidence="2" id="KW-0808">Transferase</keyword>
<dbReference type="Pfam" id="PF00685">
    <property type="entry name" value="Sulfotransfer_1"/>
    <property type="match status" value="1"/>
</dbReference>
<evidence type="ECO:0000256" key="3">
    <source>
        <dbReference type="SAM" id="MobiDB-lite"/>
    </source>
</evidence>
<feature type="compositionally biased region" description="Basic and acidic residues" evidence="3">
    <location>
        <begin position="80"/>
        <end position="90"/>
    </location>
</feature>
<feature type="chain" id="PRO_5029497442" description="Sulfotransferase domain-containing protein" evidence="4">
    <location>
        <begin position="24"/>
        <end position="535"/>
    </location>
</feature>
<protein>
    <recommendedName>
        <fullName evidence="5">Sulfotransferase domain-containing protein</fullName>
    </recommendedName>
</protein>
<dbReference type="InParanoid" id="A0A7M7HF01"/>
<dbReference type="GO" id="GO:0051923">
    <property type="term" value="P:sulfation"/>
    <property type="evidence" value="ECO:0000318"/>
    <property type="project" value="GO_Central"/>
</dbReference>
<feature type="domain" description="Sulfotransferase" evidence="5">
    <location>
        <begin position="268"/>
        <end position="527"/>
    </location>
</feature>
<evidence type="ECO:0000259" key="5">
    <source>
        <dbReference type="Pfam" id="PF00685"/>
    </source>
</evidence>
<sequence length="535" mass="60529">MSIGCVVILLATVISCAHMCSHCEPCFTCSNGNEPYLSGQQLTSLKQHESERRRKKEERKERERERHADSLSVEGSSSKPLEETGTRSKDILPGSLGLSGKERLEDNTTAEIGTGASDQEYKQRKRRHENDEEADDAETDDDEGTYDDDERGDTEAFSEEAETMCSAREVEYPVVLYINAAGNLVQLIRSESYYQPLVNERCSLFTSNVLSIAMAMQVVTMDTGKGASLLSQAPAYVAECSHEYDGFIMPKMMPARCIESAKNFKVRDDDLFLTTYPKSGTTWVQQIVLLIHHDGDKSKLEGKHIFSMVPFIEAVVGMSKDNADTARMQSEVAEEKPSPRILKTQLPPRLLPASIHDGSKGKVIYIARNPKDMMVSYFHFCKITANLPTYDSWDVFFEEFMADRVPRGSWFDSVLYWWKRKDDPTVLFLKFEDMKKSLKGAVKQISEFMCKSLSDETIESIVESSTFDAMKKNRNSNPDSLPQLQADASKKKTFLRKGVVGDWMNFFGDEQNERFDAVYKEKMAGSGLDFVFQQD</sequence>